<evidence type="ECO:0000313" key="3">
    <source>
        <dbReference type="EMBL" id="CAH7671205.1"/>
    </source>
</evidence>
<feature type="compositionally biased region" description="Polar residues" evidence="1">
    <location>
        <begin position="428"/>
        <end position="457"/>
    </location>
</feature>
<feature type="region of interest" description="Disordered" evidence="1">
    <location>
        <begin position="226"/>
        <end position="251"/>
    </location>
</feature>
<evidence type="ECO:0000256" key="1">
    <source>
        <dbReference type="SAM" id="MobiDB-lite"/>
    </source>
</evidence>
<accession>A0AAV0AST5</accession>
<dbReference type="InterPro" id="IPR011993">
    <property type="entry name" value="PH-like_dom_sf"/>
</dbReference>
<feature type="compositionally biased region" description="Basic and acidic residues" evidence="1">
    <location>
        <begin position="645"/>
        <end position="655"/>
    </location>
</feature>
<gene>
    <name evidence="3" type="ORF">PPACK8108_LOCUS5964</name>
</gene>
<feature type="region of interest" description="Disordered" evidence="1">
    <location>
        <begin position="551"/>
        <end position="625"/>
    </location>
</feature>
<sequence>MDRAIGLFGPPIKPYYQGLISRRTILHSDGNPPKRIDQSTQWTRNYVQVTGNTMSSWDAAELDLAASQGHHVSPSYTNITDARVYLLSDLDPSSLDPPHPHVFYLNNAGRNKLAFACPDQNSLISIVSAIRLATWERSRLFEIYTGTLLGLRVPQSSDLPPIKEITEGWLTVRFPGDTEWVRVWCTITDKNHMHSGGSGGGRSSVSAQGHRESLWNRRASLFNLAGFGNRSSSQPDHHTGPSPPSDLESEPTLVFHSKKGNKRSILGSMTALTLAAAVYPESRALIEASTIFKLEGTFKRLNPDDSSDQHHIQSHSQLGPEGFILATPGEGNSLNDMLAWLLGIMGAFNLYGRPNQLNYDPSDPSSLYFAYPLDPARLFLDCQVARQLDVNQNSLRQIRLGFISLVAQAAHYGLKPEGPADSSADHSLPQSPSRHQQQVGEGTPQIFSSASPGNSAHQALGYDNHSFADKGLLDQLAHPSALSAQDGLDVAIPPTSSNRSFVSKEGNRCDSPLRDFFSHPLPPSSATKNMQSPLDDFEHLKAYLDGPVANDENLKKSGNSSPVAKPLATVTSPAPSSLQSSQASIPISSVEKLPRSPLGHKVQDTESTSSDLRAKVRDSDEDQEGVEDMLFALSLAYGETPNSETEEKPIERKELSTSNSVLPRSPSSLTPIPSKLSDEDSKIEILATPAAPPKTSFPSTFAAGKKSAARLAAAQAAQAADKAASNQPGRKSIGHAFAGKKNKAPVTWNSDSDEEDEDEEQDDDEEDDDDNGGGDDERLTKHRQSQLQNLAGTHLSDKVGTQPIRNTILYQGNTTNSMMIPGGNFSHASQQFLTPQHALDSYQHQQHQGSRVVSQYGNRSEMGQFPSSSSRREIPAVLREQPTIEVTDPTAVAGLRPAISEHGLLHRVMQERQEKSAKSIQEAAHFSGEPLLQVSAKPPPPQTGLLGAIASHERDRKREGGMGAALTERARERAVRQREDEMIQRQSMMFNPMGGQMMMPGGNGMMPMMYNPAMMGLPNQNVMVPNLAYEQMMFQQHQMQMQMLAAQQAYMNSFGGYPISGSAGNVGMIGGVGGHQSMYGAPSGISTGQMIHTLPQQQQSSTGLPGTQLSMSGRPQSNNNLPGVNPNLAGNQNQYTSHHPY</sequence>
<dbReference type="Proteomes" id="UP001153365">
    <property type="component" value="Unassembled WGS sequence"/>
</dbReference>
<feature type="compositionally biased region" description="Basic and acidic residues" evidence="1">
    <location>
        <begin position="968"/>
        <end position="977"/>
    </location>
</feature>
<evidence type="ECO:0000313" key="4">
    <source>
        <dbReference type="Proteomes" id="UP001153365"/>
    </source>
</evidence>
<dbReference type="EMBL" id="CALTRL010001154">
    <property type="protein sequence ID" value="CAH7671205.1"/>
    <property type="molecule type" value="Genomic_DNA"/>
</dbReference>
<feature type="region of interest" description="Disordered" evidence="1">
    <location>
        <begin position="488"/>
        <end position="507"/>
    </location>
</feature>
<feature type="region of interest" description="Disordered" evidence="1">
    <location>
        <begin position="952"/>
        <end position="977"/>
    </location>
</feature>
<organism evidence="3 4">
    <name type="scientific">Phakopsora pachyrhizi</name>
    <name type="common">Asian soybean rust disease fungus</name>
    <dbReference type="NCBI Taxonomy" id="170000"/>
    <lineage>
        <taxon>Eukaryota</taxon>
        <taxon>Fungi</taxon>
        <taxon>Dikarya</taxon>
        <taxon>Basidiomycota</taxon>
        <taxon>Pucciniomycotina</taxon>
        <taxon>Pucciniomycetes</taxon>
        <taxon>Pucciniales</taxon>
        <taxon>Phakopsoraceae</taxon>
        <taxon>Phakopsora</taxon>
    </lineage>
</organism>
<proteinExistence type="predicted"/>
<dbReference type="Pfam" id="PF25381">
    <property type="entry name" value="PH_26"/>
    <property type="match status" value="1"/>
</dbReference>
<feature type="region of interest" description="Disordered" evidence="1">
    <location>
        <begin position="719"/>
        <end position="780"/>
    </location>
</feature>
<dbReference type="Gene3D" id="2.30.29.30">
    <property type="entry name" value="Pleckstrin-homology domain (PH domain)/Phosphotyrosine-binding domain (PTB)"/>
    <property type="match status" value="1"/>
</dbReference>
<dbReference type="SMART" id="SM00233">
    <property type="entry name" value="PH"/>
    <property type="match status" value="2"/>
</dbReference>
<dbReference type="InterPro" id="IPR001849">
    <property type="entry name" value="PH_domain"/>
</dbReference>
<feature type="region of interest" description="Disordered" evidence="1">
    <location>
        <begin position="637"/>
        <end position="681"/>
    </location>
</feature>
<dbReference type="AlphaFoldDB" id="A0AAV0AST5"/>
<name>A0AAV0AST5_PHAPC</name>
<feature type="compositionally biased region" description="Acidic residues" evidence="1">
    <location>
        <begin position="751"/>
        <end position="774"/>
    </location>
</feature>
<feature type="domain" description="PH" evidence="2">
    <location>
        <begin position="164"/>
        <end position="351"/>
    </location>
</feature>
<protein>
    <recommendedName>
        <fullName evidence="2">PH domain-containing protein</fullName>
    </recommendedName>
</protein>
<feature type="domain" description="PH" evidence="2">
    <location>
        <begin position="14"/>
        <end position="137"/>
    </location>
</feature>
<evidence type="ECO:0000259" key="2">
    <source>
        <dbReference type="SMART" id="SM00233"/>
    </source>
</evidence>
<feature type="region of interest" description="Disordered" evidence="1">
    <location>
        <begin position="414"/>
        <end position="461"/>
    </location>
</feature>
<keyword evidence="4" id="KW-1185">Reference proteome</keyword>
<comment type="caution">
    <text evidence="3">The sequence shown here is derived from an EMBL/GenBank/DDBJ whole genome shotgun (WGS) entry which is preliminary data.</text>
</comment>
<dbReference type="InterPro" id="IPR058155">
    <property type="entry name" value="Skg3/CAF120-like_PH"/>
</dbReference>
<reference evidence="3" key="1">
    <citation type="submission" date="2022-06" db="EMBL/GenBank/DDBJ databases">
        <authorList>
            <consortium name="SYNGENTA / RWTH Aachen University"/>
        </authorList>
    </citation>
    <scope>NUCLEOTIDE SEQUENCE</scope>
</reference>
<feature type="compositionally biased region" description="Low complexity" evidence="1">
    <location>
        <begin position="572"/>
        <end position="589"/>
    </location>
</feature>
<feature type="compositionally biased region" description="Polar residues" evidence="1">
    <location>
        <begin position="656"/>
        <end position="671"/>
    </location>
</feature>
<feature type="region of interest" description="Disordered" evidence="1">
    <location>
        <begin position="1096"/>
        <end position="1141"/>
    </location>
</feature>